<evidence type="ECO:0008006" key="4">
    <source>
        <dbReference type="Google" id="ProtNLM"/>
    </source>
</evidence>
<name>A0A2V5L9M8_9MICC</name>
<feature type="transmembrane region" description="Helical" evidence="1">
    <location>
        <begin position="158"/>
        <end position="177"/>
    </location>
</feature>
<feature type="transmembrane region" description="Helical" evidence="1">
    <location>
        <begin position="123"/>
        <end position="146"/>
    </location>
</feature>
<dbReference type="RefSeq" id="WP_110500901.1">
    <property type="nucleotide sequence ID" value="NZ_QJVD01000009.1"/>
</dbReference>
<feature type="transmembrane region" description="Helical" evidence="1">
    <location>
        <begin position="91"/>
        <end position="111"/>
    </location>
</feature>
<comment type="caution">
    <text evidence="2">The sequence shown here is derived from an EMBL/GenBank/DDBJ whole genome shotgun (WGS) entry which is preliminary data.</text>
</comment>
<keyword evidence="1" id="KW-1133">Transmembrane helix</keyword>
<evidence type="ECO:0000256" key="1">
    <source>
        <dbReference type="SAM" id="Phobius"/>
    </source>
</evidence>
<keyword evidence="1" id="KW-0472">Membrane</keyword>
<proteinExistence type="predicted"/>
<protein>
    <recommendedName>
        <fullName evidence="4">DUF5134 domain-containing protein</fullName>
    </recommendedName>
</protein>
<keyword evidence="1" id="KW-0812">Transmembrane</keyword>
<evidence type="ECO:0000313" key="3">
    <source>
        <dbReference type="Proteomes" id="UP000247832"/>
    </source>
</evidence>
<reference evidence="2 3" key="1">
    <citation type="submission" date="2018-05" db="EMBL/GenBank/DDBJ databases">
        <title>Genetic diversity of glacier-inhabiting Cryobacterium bacteria in China and description of Cryobacterium mengkeensis sp. nov. and Arthrobacter glacialis sp. nov.</title>
        <authorList>
            <person name="Liu Q."/>
            <person name="Xin Y.-H."/>
        </authorList>
    </citation>
    <scope>NUCLEOTIDE SEQUENCE [LARGE SCALE GENOMIC DNA]</scope>
    <source>
        <strain evidence="2 3">LI2</strain>
    </source>
</reference>
<dbReference type="AlphaFoldDB" id="A0A2V5L9M8"/>
<keyword evidence="3" id="KW-1185">Reference proteome</keyword>
<dbReference type="EMBL" id="QJVD01000009">
    <property type="protein sequence ID" value="PYI67462.1"/>
    <property type="molecule type" value="Genomic_DNA"/>
</dbReference>
<feature type="transmembrane region" description="Helical" evidence="1">
    <location>
        <begin position="48"/>
        <end position="70"/>
    </location>
</feature>
<dbReference type="Proteomes" id="UP000247832">
    <property type="component" value="Unassembled WGS sequence"/>
</dbReference>
<sequence length="178" mass="17745">MIQLVLGLLLAAALVLGAARTAAARSAGGRVDALAIWLAVCAPAAAVPGWAPGGFAVPAALACIGLWFAYRTAGPRGRADRPPGAGRAASFYHLAMTGTAAWCLAALSGPAGAHPANAQLGSLIMHVVAAILLLLACVGWLLGSFATPEGPQERLSRVAGVQEAFLAAALAVCFLALA</sequence>
<evidence type="ECO:0000313" key="2">
    <source>
        <dbReference type="EMBL" id="PYI67462.1"/>
    </source>
</evidence>
<gene>
    <name evidence="2" type="ORF">CVV68_10200</name>
</gene>
<organism evidence="2 3">
    <name type="scientific">Arthrobacter livingstonensis</name>
    <dbReference type="NCBI Taxonomy" id="670078"/>
    <lineage>
        <taxon>Bacteria</taxon>
        <taxon>Bacillati</taxon>
        <taxon>Actinomycetota</taxon>
        <taxon>Actinomycetes</taxon>
        <taxon>Micrococcales</taxon>
        <taxon>Micrococcaceae</taxon>
        <taxon>Arthrobacter</taxon>
    </lineage>
</organism>
<accession>A0A2V5L9M8</accession>